<accession>A0A2R5GN31</accession>
<sequence>MSDRSASSRRVQTLRAHLAGGGGSDCGGDCGSAAACAGPSSSPTSSRIRCAGNHAMPFEAWKVGQLLETKCRTINDADIINYTHLTGYDAENLFGDMEYLRNVAGHKRRLAPGLLTASIADALIVGSGILEGYAVALVSLNDVVAKAPVYGGDTLQVLLEVTESKPSKSKPDRGFVTTSQQVINQDGTVVMEYKVTRLLRRSK</sequence>
<comment type="caution">
    <text evidence="2">The sequence shown here is derived from an EMBL/GenBank/DDBJ whole genome shotgun (WGS) entry which is preliminary data.</text>
</comment>
<dbReference type="InParanoid" id="A0A2R5GN31"/>
<proteinExistence type="predicted"/>
<dbReference type="EMBL" id="BEYU01000120">
    <property type="protein sequence ID" value="GBG32296.1"/>
    <property type="molecule type" value="Genomic_DNA"/>
</dbReference>
<dbReference type="InterPro" id="IPR052342">
    <property type="entry name" value="MCH/BMMD"/>
</dbReference>
<dbReference type="Gene3D" id="3.10.129.10">
    <property type="entry name" value="Hotdog Thioesterase"/>
    <property type="match status" value="1"/>
</dbReference>
<dbReference type="InterPro" id="IPR029069">
    <property type="entry name" value="HotDog_dom_sf"/>
</dbReference>
<keyword evidence="3" id="KW-1185">Reference proteome</keyword>
<dbReference type="InterPro" id="IPR002539">
    <property type="entry name" value="MaoC-like_dom"/>
</dbReference>
<dbReference type="Pfam" id="PF01575">
    <property type="entry name" value="MaoC_dehydratas"/>
    <property type="match status" value="1"/>
</dbReference>
<name>A0A2R5GN31_9STRA</name>
<gene>
    <name evidence="2" type="ORF">FCC1311_085212</name>
</gene>
<evidence type="ECO:0000259" key="1">
    <source>
        <dbReference type="Pfam" id="PF01575"/>
    </source>
</evidence>
<dbReference type="AlphaFoldDB" id="A0A2R5GN31"/>
<evidence type="ECO:0000313" key="2">
    <source>
        <dbReference type="EMBL" id="GBG32296.1"/>
    </source>
</evidence>
<organism evidence="2 3">
    <name type="scientific">Hondaea fermentalgiana</name>
    <dbReference type="NCBI Taxonomy" id="2315210"/>
    <lineage>
        <taxon>Eukaryota</taxon>
        <taxon>Sar</taxon>
        <taxon>Stramenopiles</taxon>
        <taxon>Bigyra</taxon>
        <taxon>Labyrinthulomycetes</taxon>
        <taxon>Thraustochytrida</taxon>
        <taxon>Thraustochytriidae</taxon>
        <taxon>Hondaea</taxon>
    </lineage>
</organism>
<reference evidence="2 3" key="1">
    <citation type="submission" date="2017-12" db="EMBL/GenBank/DDBJ databases">
        <title>Sequencing, de novo assembly and annotation of complete genome of a new Thraustochytrid species, strain FCC1311.</title>
        <authorList>
            <person name="Sedici K."/>
            <person name="Godart F."/>
            <person name="Aiese Cigliano R."/>
            <person name="Sanseverino W."/>
            <person name="Barakat M."/>
            <person name="Ortet P."/>
            <person name="Marechal E."/>
            <person name="Cagnac O."/>
            <person name="Amato A."/>
        </authorList>
    </citation>
    <scope>NUCLEOTIDE SEQUENCE [LARGE SCALE GENOMIC DNA]</scope>
</reference>
<dbReference type="PANTHER" id="PTHR43664">
    <property type="entry name" value="MONOAMINE OXIDASE-RELATED"/>
    <property type="match status" value="1"/>
</dbReference>
<dbReference type="Proteomes" id="UP000241890">
    <property type="component" value="Unassembled WGS sequence"/>
</dbReference>
<protein>
    <recommendedName>
        <fullName evidence="1">MaoC-like domain-containing protein</fullName>
    </recommendedName>
</protein>
<evidence type="ECO:0000313" key="3">
    <source>
        <dbReference type="Proteomes" id="UP000241890"/>
    </source>
</evidence>
<dbReference type="SUPFAM" id="SSF54637">
    <property type="entry name" value="Thioesterase/thiol ester dehydrase-isomerase"/>
    <property type="match status" value="1"/>
</dbReference>
<feature type="domain" description="MaoC-like" evidence="1">
    <location>
        <begin position="64"/>
        <end position="171"/>
    </location>
</feature>
<dbReference type="PANTHER" id="PTHR43664:SF1">
    <property type="entry name" value="BETA-METHYLMALYL-COA DEHYDRATASE"/>
    <property type="match status" value="1"/>
</dbReference>